<protein>
    <recommendedName>
        <fullName evidence="7">Thioredoxin reductase</fullName>
        <ecNumber evidence="7">1.8.1.9</ecNumber>
    </recommendedName>
</protein>
<dbReference type="PROSITE" id="PS00573">
    <property type="entry name" value="PYRIDINE_REDOX_2"/>
    <property type="match status" value="1"/>
</dbReference>
<dbReference type="AlphaFoldDB" id="A0A1M4WDS5"/>
<keyword evidence="5" id="KW-1015">Disulfide bond</keyword>
<evidence type="ECO:0000313" key="10">
    <source>
        <dbReference type="EMBL" id="SHE79398.1"/>
    </source>
</evidence>
<evidence type="ECO:0000256" key="5">
    <source>
        <dbReference type="ARBA" id="ARBA00023157"/>
    </source>
</evidence>
<keyword evidence="4 7" id="KW-0560">Oxidoreductase</keyword>
<keyword evidence="11" id="KW-1185">Reference proteome</keyword>
<dbReference type="InterPro" id="IPR005982">
    <property type="entry name" value="Thioredox_Rdtase"/>
</dbReference>
<dbReference type="InterPro" id="IPR008255">
    <property type="entry name" value="Pyr_nucl-diS_OxRdtase_2_AS"/>
</dbReference>
<dbReference type="RefSeq" id="WP_072850600.1">
    <property type="nucleotide sequence ID" value="NZ_FQVI01000006.1"/>
</dbReference>
<sequence length="321" mass="34623">MSKIYDMVIIGSGPAGLSAAIYAARAKLNAIILEQNYVSGGQVVNTYEVDNYPGLPGMNGFDMGASFREHAEKLGAQFITEKVQEVVPETEDVSEMHVAEDGPAVELKKVITDKNEYKTRTIVIAAGARHSKLGIPGEEEFSGMGVSYCATCDGAFFKDKTTAVIGGGDVAVEDAIFLARICKKVYLVHRRHELRAAKILQERLFSLDNVEIVWDHVAKEIKGEGQVNTLVVENVKDTSRTELAVDGVFIAVGIKPNSELFQGIVDTDEKGYIIAGEDCKTSVDGIFAAGDIRTKMLRQIITAAADGANSVTASQNYLLGI</sequence>
<dbReference type="PRINTS" id="PR00469">
    <property type="entry name" value="PNDRDTASEII"/>
</dbReference>
<keyword evidence="8" id="KW-0521">NADP</keyword>
<evidence type="ECO:0000259" key="9">
    <source>
        <dbReference type="Pfam" id="PF07992"/>
    </source>
</evidence>
<evidence type="ECO:0000256" key="6">
    <source>
        <dbReference type="ARBA" id="ARBA00023284"/>
    </source>
</evidence>
<dbReference type="NCBIfam" id="TIGR01292">
    <property type="entry name" value="TRX_reduct"/>
    <property type="match status" value="1"/>
</dbReference>
<dbReference type="Pfam" id="PF07992">
    <property type="entry name" value="Pyr_redox_2"/>
    <property type="match status" value="1"/>
</dbReference>
<comment type="catalytic activity">
    <reaction evidence="7">
        <text>[thioredoxin]-dithiol + NADP(+) = [thioredoxin]-disulfide + NADPH + H(+)</text>
        <dbReference type="Rhea" id="RHEA:20345"/>
        <dbReference type="Rhea" id="RHEA-COMP:10698"/>
        <dbReference type="Rhea" id="RHEA-COMP:10700"/>
        <dbReference type="ChEBI" id="CHEBI:15378"/>
        <dbReference type="ChEBI" id="CHEBI:29950"/>
        <dbReference type="ChEBI" id="CHEBI:50058"/>
        <dbReference type="ChEBI" id="CHEBI:57783"/>
        <dbReference type="ChEBI" id="CHEBI:58349"/>
        <dbReference type="EC" id="1.8.1.9"/>
    </reaction>
</comment>
<proteinExistence type="inferred from homology"/>
<dbReference type="InterPro" id="IPR050097">
    <property type="entry name" value="Ferredoxin-NADP_redctase_2"/>
</dbReference>
<dbReference type="STRING" id="1122155.SAMN02745158_01567"/>
<evidence type="ECO:0000256" key="4">
    <source>
        <dbReference type="ARBA" id="ARBA00023002"/>
    </source>
</evidence>
<dbReference type="GO" id="GO:0005737">
    <property type="term" value="C:cytoplasm"/>
    <property type="evidence" value="ECO:0007669"/>
    <property type="project" value="InterPro"/>
</dbReference>
<evidence type="ECO:0000256" key="7">
    <source>
        <dbReference type="RuleBase" id="RU003880"/>
    </source>
</evidence>
<dbReference type="PRINTS" id="PR00368">
    <property type="entry name" value="FADPNR"/>
</dbReference>
<organism evidence="10 11">
    <name type="scientific">Lactonifactor longoviformis DSM 17459</name>
    <dbReference type="NCBI Taxonomy" id="1122155"/>
    <lineage>
        <taxon>Bacteria</taxon>
        <taxon>Bacillati</taxon>
        <taxon>Bacillota</taxon>
        <taxon>Clostridia</taxon>
        <taxon>Eubacteriales</taxon>
        <taxon>Clostridiaceae</taxon>
        <taxon>Lactonifactor</taxon>
    </lineage>
</organism>
<comment type="cofactor">
    <cofactor evidence="8">
        <name>FAD</name>
        <dbReference type="ChEBI" id="CHEBI:57692"/>
    </cofactor>
    <text evidence="8">Binds 1 FAD per subunit.</text>
</comment>
<dbReference type="SUPFAM" id="SSF51905">
    <property type="entry name" value="FAD/NAD(P)-binding domain"/>
    <property type="match status" value="1"/>
</dbReference>
<keyword evidence="2 7" id="KW-0285">Flavoprotein</keyword>
<evidence type="ECO:0000256" key="2">
    <source>
        <dbReference type="ARBA" id="ARBA00022630"/>
    </source>
</evidence>
<dbReference type="EMBL" id="FQVI01000006">
    <property type="protein sequence ID" value="SHE79398.1"/>
    <property type="molecule type" value="Genomic_DNA"/>
</dbReference>
<dbReference type="GO" id="GO:0004791">
    <property type="term" value="F:thioredoxin-disulfide reductase (NADPH) activity"/>
    <property type="evidence" value="ECO:0007669"/>
    <property type="project" value="UniProtKB-UniRule"/>
</dbReference>
<reference evidence="10 11" key="1">
    <citation type="submission" date="2016-11" db="EMBL/GenBank/DDBJ databases">
        <authorList>
            <person name="Jaros S."/>
            <person name="Januszkiewicz K."/>
            <person name="Wedrychowicz H."/>
        </authorList>
    </citation>
    <scope>NUCLEOTIDE SEQUENCE [LARGE SCALE GENOMIC DNA]</scope>
    <source>
        <strain evidence="10 11">DSM 17459</strain>
    </source>
</reference>
<dbReference type="EC" id="1.8.1.9" evidence="7"/>
<dbReference type="Gene3D" id="3.50.50.60">
    <property type="entry name" value="FAD/NAD(P)-binding domain"/>
    <property type="match status" value="2"/>
</dbReference>
<name>A0A1M4WDS5_9CLOT</name>
<accession>A0A1M4WDS5</accession>
<comment type="subunit">
    <text evidence="7">Homodimer.</text>
</comment>
<gene>
    <name evidence="10" type="ORF">SAMN02745158_01567</name>
</gene>
<dbReference type="InterPro" id="IPR023753">
    <property type="entry name" value="FAD/NAD-binding_dom"/>
</dbReference>
<evidence type="ECO:0000256" key="8">
    <source>
        <dbReference type="RuleBase" id="RU003881"/>
    </source>
</evidence>
<dbReference type="GO" id="GO:0019430">
    <property type="term" value="P:removal of superoxide radicals"/>
    <property type="evidence" value="ECO:0007669"/>
    <property type="project" value="UniProtKB-UniRule"/>
</dbReference>
<dbReference type="PANTHER" id="PTHR48105">
    <property type="entry name" value="THIOREDOXIN REDUCTASE 1-RELATED-RELATED"/>
    <property type="match status" value="1"/>
</dbReference>
<dbReference type="Proteomes" id="UP000184245">
    <property type="component" value="Unassembled WGS sequence"/>
</dbReference>
<dbReference type="OrthoDB" id="9806179at2"/>
<evidence type="ECO:0000256" key="1">
    <source>
        <dbReference type="ARBA" id="ARBA00009333"/>
    </source>
</evidence>
<evidence type="ECO:0000256" key="3">
    <source>
        <dbReference type="ARBA" id="ARBA00022827"/>
    </source>
</evidence>
<keyword evidence="6 7" id="KW-0676">Redox-active center</keyword>
<feature type="domain" description="FAD/NAD(P)-binding" evidence="9">
    <location>
        <begin position="5"/>
        <end position="307"/>
    </location>
</feature>
<evidence type="ECO:0000313" key="11">
    <source>
        <dbReference type="Proteomes" id="UP000184245"/>
    </source>
</evidence>
<dbReference type="InterPro" id="IPR036188">
    <property type="entry name" value="FAD/NAD-bd_sf"/>
</dbReference>
<keyword evidence="3 7" id="KW-0274">FAD</keyword>
<comment type="similarity">
    <text evidence="1 7">Belongs to the class-II pyridine nucleotide-disulfide oxidoreductase family.</text>
</comment>